<dbReference type="RefSeq" id="WP_184171291.1">
    <property type="nucleotide sequence ID" value="NZ_JACHGF010000001.1"/>
</dbReference>
<dbReference type="InterPro" id="IPR028957">
    <property type="entry name" value="Imm50"/>
</dbReference>
<gene>
    <name evidence="1" type="ORF">HNQ92_000825</name>
</gene>
<reference evidence="1 2" key="1">
    <citation type="submission" date="2020-08" db="EMBL/GenBank/DDBJ databases">
        <title>Genomic Encyclopedia of Type Strains, Phase IV (KMG-IV): sequencing the most valuable type-strain genomes for metagenomic binning, comparative biology and taxonomic classification.</title>
        <authorList>
            <person name="Goeker M."/>
        </authorList>
    </citation>
    <scope>NUCLEOTIDE SEQUENCE [LARGE SCALE GENOMIC DNA]</scope>
    <source>
        <strain evidence="1 2">DSM 105074</strain>
    </source>
</reference>
<evidence type="ECO:0000313" key="1">
    <source>
        <dbReference type="EMBL" id="MBB5282704.1"/>
    </source>
</evidence>
<comment type="caution">
    <text evidence="1">The sequence shown here is derived from an EMBL/GenBank/DDBJ whole genome shotgun (WGS) entry which is preliminary data.</text>
</comment>
<protein>
    <submittedName>
        <fullName evidence="1">Uncharacterized protein</fullName>
    </submittedName>
</protein>
<evidence type="ECO:0000313" key="2">
    <source>
        <dbReference type="Proteomes" id="UP000557307"/>
    </source>
</evidence>
<accession>A0A840TGV1</accession>
<dbReference type="Pfam" id="PF15594">
    <property type="entry name" value="Imm50"/>
    <property type="match status" value="1"/>
</dbReference>
<sequence length="136" mass="15857">MWVSLIERRESLLALYQDEVPGLENLFLHEIKITTGQDLIINIRFDLRKLPKKIPKKWLDRSVNTVQITLDLVQAKIEKIDLEKSISSVDNIIIEQINDYKRLILRDASKAEVLTLRSTWIYLSSFSGYQNTLNLS</sequence>
<dbReference type="AlphaFoldDB" id="A0A840TGV1"/>
<dbReference type="Proteomes" id="UP000557307">
    <property type="component" value="Unassembled WGS sequence"/>
</dbReference>
<dbReference type="EMBL" id="JACHGF010000001">
    <property type="protein sequence ID" value="MBB5282704.1"/>
    <property type="molecule type" value="Genomic_DNA"/>
</dbReference>
<keyword evidence="2" id="KW-1185">Reference proteome</keyword>
<proteinExistence type="predicted"/>
<name>A0A840TGV1_9BACT</name>
<organism evidence="1 2">
    <name type="scientific">Rhabdobacter roseus</name>
    <dbReference type="NCBI Taxonomy" id="1655419"/>
    <lineage>
        <taxon>Bacteria</taxon>
        <taxon>Pseudomonadati</taxon>
        <taxon>Bacteroidota</taxon>
        <taxon>Cytophagia</taxon>
        <taxon>Cytophagales</taxon>
        <taxon>Cytophagaceae</taxon>
        <taxon>Rhabdobacter</taxon>
    </lineage>
</organism>